<keyword evidence="3" id="KW-1185">Reference proteome</keyword>
<dbReference type="Proteomes" id="UP000030758">
    <property type="component" value="Unassembled WGS sequence"/>
</dbReference>
<name>A0A085NU18_9BILA</name>
<accession>A0A085NU18</accession>
<reference evidence="2 3" key="1">
    <citation type="journal article" date="2014" name="Nat. Genet.">
        <title>Genome and transcriptome of the porcine whipworm Trichuris suis.</title>
        <authorList>
            <person name="Jex A.R."/>
            <person name="Nejsum P."/>
            <person name="Schwarz E.M."/>
            <person name="Hu L."/>
            <person name="Young N.D."/>
            <person name="Hall R.S."/>
            <person name="Korhonen P.K."/>
            <person name="Liao S."/>
            <person name="Thamsborg S."/>
            <person name="Xia J."/>
            <person name="Xu P."/>
            <person name="Wang S."/>
            <person name="Scheerlinck J.P."/>
            <person name="Hofmann A."/>
            <person name="Sternberg P.W."/>
            <person name="Wang J."/>
            <person name="Gasser R.B."/>
        </authorList>
    </citation>
    <scope>NUCLEOTIDE SEQUENCE [LARGE SCALE GENOMIC DNA]</scope>
    <source>
        <strain evidence="2">DCEP-RM93F</strain>
        <strain evidence="1">DCEP-RM93M</strain>
    </source>
</reference>
<protein>
    <submittedName>
        <fullName evidence="2">Uncharacterized protein</fullName>
    </submittedName>
</protein>
<dbReference type="Proteomes" id="UP000030764">
    <property type="component" value="Unassembled WGS sequence"/>
</dbReference>
<dbReference type="EMBL" id="KL363182">
    <property type="protein sequence ID" value="KFD58935.1"/>
    <property type="molecule type" value="Genomic_DNA"/>
</dbReference>
<proteinExistence type="predicted"/>
<gene>
    <name evidence="1" type="ORF">M513_00098</name>
    <name evidence="2" type="ORF">M514_00098</name>
</gene>
<sequence length="68" mass="7651">MPPAILFQIYLSAAEDTAPYKGLAKDRTVLSNGRHSRFSARRGMRERVILRMATEHEPHEESAGNGRV</sequence>
<dbReference type="AlphaFoldDB" id="A0A085NU18"/>
<dbReference type="EMBL" id="KL367475">
    <property type="protein sequence ID" value="KFD72964.1"/>
    <property type="molecule type" value="Genomic_DNA"/>
</dbReference>
<evidence type="ECO:0000313" key="3">
    <source>
        <dbReference type="Proteomes" id="UP000030764"/>
    </source>
</evidence>
<evidence type="ECO:0000313" key="2">
    <source>
        <dbReference type="EMBL" id="KFD72964.1"/>
    </source>
</evidence>
<organism evidence="2">
    <name type="scientific">Trichuris suis</name>
    <name type="common">pig whipworm</name>
    <dbReference type="NCBI Taxonomy" id="68888"/>
    <lineage>
        <taxon>Eukaryota</taxon>
        <taxon>Metazoa</taxon>
        <taxon>Ecdysozoa</taxon>
        <taxon>Nematoda</taxon>
        <taxon>Enoplea</taxon>
        <taxon>Dorylaimia</taxon>
        <taxon>Trichinellida</taxon>
        <taxon>Trichuridae</taxon>
        <taxon>Trichuris</taxon>
    </lineage>
</organism>
<evidence type="ECO:0000313" key="1">
    <source>
        <dbReference type="EMBL" id="KFD58935.1"/>
    </source>
</evidence>